<gene>
    <name evidence="3" type="primary">LOC120255096</name>
</gene>
<name>A0AB40AV91_DIOCR</name>
<dbReference type="InterPro" id="IPR026960">
    <property type="entry name" value="RVT-Znf"/>
</dbReference>
<organism evidence="2 3">
    <name type="scientific">Dioscorea cayennensis subsp. rotundata</name>
    <name type="common">White Guinea yam</name>
    <name type="synonym">Dioscorea rotundata</name>
    <dbReference type="NCBI Taxonomy" id="55577"/>
    <lineage>
        <taxon>Eukaryota</taxon>
        <taxon>Viridiplantae</taxon>
        <taxon>Streptophyta</taxon>
        <taxon>Embryophyta</taxon>
        <taxon>Tracheophyta</taxon>
        <taxon>Spermatophyta</taxon>
        <taxon>Magnoliopsida</taxon>
        <taxon>Liliopsida</taxon>
        <taxon>Dioscoreales</taxon>
        <taxon>Dioscoreaceae</taxon>
        <taxon>Dioscorea</taxon>
    </lineage>
</organism>
<proteinExistence type="predicted"/>
<keyword evidence="2" id="KW-1185">Reference proteome</keyword>
<evidence type="ECO:0000313" key="3">
    <source>
        <dbReference type="RefSeq" id="XP_039118928.1"/>
    </source>
</evidence>
<feature type="domain" description="Reverse transcriptase zinc-binding" evidence="1">
    <location>
        <begin position="62"/>
        <end position="147"/>
    </location>
</feature>
<evidence type="ECO:0000313" key="2">
    <source>
        <dbReference type="Proteomes" id="UP001515500"/>
    </source>
</evidence>
<accession>A0AB40AV91</accession>
<dbReference type="RefSeq" id="XP_039118928.1">
    <property type="nucleotide sequence ID" value="XM_039262994.1"/>
</dbReference>
<reference evidence="3" key="1">
    <citation type="submission" date="2025-08" db="UniProtKB">
        <authorList>
            <consortium name="RefSeq"/>
        </authorList>
    </citation>
    <scope>IDENTIFICATION</scope>
</reference>
<dbReference type="Pfam" id="PF13966">
    <property type="entry name" value="zf-RVT"/>
    <property type="match status" value="1"/>
</dbReference>
<dbReference type="Proteomes" id="UP001515500">
    <property type="component" value="Unplaced"/>
</dbReference>
<evidence type="ECO:0000259" key="1">
    <source>
        <dbReference type="Pfam" id="PF13966"/>
    </source>
</evidence>
<dbReference type="AlphaFoldDB" id="A0AB40AV91"/>
<protein>
    <submittedName>
        <fullName evidence="3">Uncharacterized protein LOC120255096</fullName>
    </submittedName>
</protein>
<sequence length="398" mass="45338">MNLIDSNLTIFDVIGGERWCESALHHVFGPNLNLQSLSFVSFDLVSLNHWAWSPSSKQHKISSSVYAYLNHGVPQVDPWHGWRVIWKLYLAPRTKHFIWTLLHGRLSTSNFLSYLHLGPDIPCRLCGLSSETIDHLFCYCPKAKQVWAYLSLKLNTFIHFPLGFGSGLWVTEGGFSTHIISVISATAWMIWKSRCDVIFRNTHFNVPTVVCRAIAHVQEFTVCRESLFGQMLILNNIPKSDNFILFTYSCVQQASEVCSTGFFITNTNYVVKLAGCFSFPVSESSLENLSATTAALQSALDHGFYIKHIFVQTPSIASSIFTPEPVITWRFRSQLEDIRFLLNVHDSPRFHCIPRLWMSPAVHLASLGLNFSTLNLFLFGRDLPRWLMKAFTEDGFLF</sequence>
<dbReference type="GeneID" id="120255096"/>